<keyword evidence="5 8" id="KW-0863">Zinc-finger</keyword>
<dbReference type="InterPro" id="IPR010402">
    <property type="entry name" value="CCT_domain"/>
</dbReference>
<dbReference type="PANTHER" id="PTHR31717:SF45">
    <property type="entry name" value="ZINC FINGER PROTEIN CONSTANS-LIKE 14-RELATED"/>
    <property type="match status" value="1"/>
</dbReference>
<dbReference type="InterPro" id="IPR049808">
    <property type="entry name" value="CONSTANS-like_Bbox1"/>
</dbReference>
<feature type="domain" description="CCT" evidence="12">
    <location>
        <begin position="497"/>
        <end position="538"/>
    </location>
</feature>
<comment type="similarity">
    <text evidence="2">Belongs to the CONSTANS family.</text>
</comment>
<dbReference type="PROSITE" id="PS50119">
    <property type="entry name" value="ZF_BBOX"/>
    <property type="match status" value="2"/>
</dbReference>
<sequence>MCDAHGFAASSGHTSYLAFFPSLSTADRGYSAAADGDTYNIIPLPLRPVIFVPGMEEKSQPLPKRRRTEKVPCDFCCEEAAVLFCRADSAKLCLFCDQHVHSANALSRKHQRSQICDNCGSEPVAFRCSTDGLALCQDCDWDTHGACASAASSHARAPVEAFSGCPSGLELASIWGFDVAGKVFSTAVSPPPHDAPLSGWPPLDSAFCLDAVLQELYVPCAEMPSLPRGQKILSSCGRQNQALFHQLVELARRESATVLPCDLGPDTPRRINKDHGVEDLSDLQRMPYTSLLMLPSAECMDHREHDQLVEEDILWDCPPTSTHATQIWDFHLGRSRDPNESFTLDASYGKNDVGFMIKSYNDLMKENPFAPPKVMADLYDTSCTSLHGDVSSTNFSHPSAQKDVLSTNVQHVPTQNLGIIQVDSKWQNNPSSVSNWGTNKSSNKSATILRQSGVSSCEARPSCSTKDISFGEQPLDPGNGTAKAASRVDSELLAQNRGNAMMRYKEKRKSRRHKRIRYESRKARADTRKRVKGRFVKSTEAIDVLSTG</sequence>
<evidence type="ECO:0000313" key="14">
    <source>
        <dbReference type="Proteomes" id="UP000652761"/>
    </source>
</evidence>
<evidence type="ECO:0000256" key="3">
    <source>
        <dbReference type="ARBA" id="ARBA00022723"/>
    </source>
</evidence>
<keyword evidence="3" id="KW-0479">Metal-binding</keyword>
<reference evidence="13" key="1">
    <citation type="submission" date="2017-07" db="EMBL/GenBank/DDBJ databases">
        <title>Taro Niue Genome Assembly and Annotation.</title>
        <authorList>
            <person name="Atibalentja N."/>
            <person name="Keating K."/>
            <person name="Fields C.J."/>
        </authorList>
    </citation>
    <scope>NUCLEOTIDE SEQUENCE</scope>
    <source>
        <strain evidence="13">Niue_2</strain>
        <tissue evidence="13">Leaf</tissue>
    </source>
</reference>
<feature type="compositionally biased region" description="Basic residues" evidence="10">
    <location>
        <begin position="505"/>
        <end position="516"/>
    </location>
</feature>
<dbReference type="GO" id="GO:0005634">
    <property type="term" value="C:nucleus"/>
    <property type="evidence" value="ECO:0007669"/>
    <property type="project" value="UniProtKB-SubCell"/>
</dbReference>
<comment type="subcellular location">
    <subcellularLocation>
        <location evidence="1 9">Nucleus</location>
    </subcellularLocation>
</comment>
<feature type="domain" description="B box-type" evidence="11">
    <location>
        <begin position="111"/>
        <end position="159"/>
    </location>
</feature>
<evidence type="ECO:0000256" key="4">
    <source>
        <dbReference type="ARBA" id="ARBA00022737"/>
    </source>
</evidence>
<dbReference type="PROSITE" id="PS51017">
    <property type="entry name" value="CCT"/>
    <property type="match status" value="1"/>
</dbReference>
<evidence type="ECO:0000256" key="10">
    <source>
        <dbReference type="SAM" id="MobiDB-lite"/>
    </source>
</evidence>
<feature type="compositionally biased region" description="Basic and acidic residues" evidence="10">
    <location>
        <begin position="517"/>
        <end position="528"/>
    </location>
</feature>
<protein>
    <submittedName>
        <fullName evidence="13">Uncharacterized protein</fullName>
    </submittedName>
</protein>
<dbReference type="Pfam" id="PF00643">
    <property type="entry name" value="zf-B_box"/>
    <property type="match status" value="1"/>
</dbReference>
<accession>A0A843XN76</accession>
<gene>
    <name evidence="13" type="ORF">Taro_053645</name>
</gene>
<comment type="caution">
    <text evidence="13">The sequence shown here is derived from an EMBL/GenBank/DDBJ whole genome shotgun (WGS) entry which is preliminary data.</text>
</comment>
<feature type="domain" description="B box-type" evidence="11">
    <location>
        <begin position="68"/>
        <end position="115"/>
    </location>
</feature>
<keyword evidence="14" id="KW-1185">Reference proteome</keyword>
<evidence type="ECO:0000259" key="11">
    <source>
        <dbReference type="PROSITE" id="PS50119"/>
    </source>
</evidence>
<keyword evidence="7 9" id="KW-0539">Nucleus</keyword>
<keyword evidence="4" id="KW-0677">Repeat</keyword>
<evidence type="ECO:0000256" key="6">
    <source>
        <dbReference type="ARBA" id="ARBA00022833"/>
    </source>
</evidence>
<evidence type="ECO:0000313" key="13">
    <source>
        <dbReference type="EMBL" id="MQM20622.1"/>
    </source>
</evidence>
<evidence type="ECO:0000256" key="8">
    <source>
        <dbReference type="PROSITE-ProRule" id="PRU00024"/>
    </source>
</evidence>
<dbReference type="SMART" id="SM00336">
    <property type="entry name" value="BBOX"/>
    <property type="match status" value="2"/>
</dbReference>
<dbReference type="Proteomes" id="UP000652761">
    <property type="component" value="Unassembled WGS sequence"/>
</dbReference>
<dbReference type="EMBL" id="NMUH01010004">
    <property type="protein sequence ID" value="MQM20622.1"/>
    <property type="molecule type" value="Genomic_DNA"/>
</dbReference>
<dbReference type="InterPro" id="IPR000315">
    <property type="entry name" value="Znf_B-box"/>
</dbReference>
<dbReference type="Pfam" id="PF06203">
    <property type="entry name" value="CCT"/>
    <property type="match status" value="1"/>
</dbReference>
<dbReference type="OrthoDB" id="153872at2759"/>
<evidence type="ECO:0000256" key="7">
    <source>
        <dbReference type="ARBA" id="ARBA00023242"/>
    </source>
</evidence>
<name>A0A843XN76_COLES</name>
<evidence type="ECO:0000256" key="2">
    <source>
        <dbReference type="ARBA" id="ARBA00010024"/>
    </source>
</evidence>
<feature type="region of interest" description="Disordered" evidence="10">
    <location>
        <begin position="505"/>
        <end position="529"/>
    </location>
</feature>
<keyword evidence="6" id="KW-0862">Zinc</keyword>
<evidence type="ECO:0000259" key="12">
    <source>
        <dbReference type="PROSITE" id="PS51017"/>
    </source>
</evidence>
<organism evidence="13 14">
    <name type="scientific">Colocasia esculenta</name>
    <name type="common">Wild taro</name>
    <name type="synonym">Arum esculentum</name>
    <dbReference type="NCBI Taxonomy" id="4460"/>
    <lineage>
        <taxon>Eukaryota</taxon>
        <taxon>Viridiplantae</taxon>
        <taxon>Streptophyta</taxon>
        <taxon>Embryophyta</taxon>
        <taxon>Tracheophyta</taxon>
        <taxon>Spermatophyta</taxon>
        <taxon>Magnoliopsida</taxon>
        <taxon>Liliopsida</taxon>
        <taxon>Araceae</taxon>
        <taxon>Aroideae</taxon>
        <taxon>Colocasieae</taxon>
        <taxon>Colocasia</taxon>
    </lineage>
</organism>
<evidence type="ECO:0000256" key="9">
    <source>
        <dbReference type="PROSITE-ProRule" id="PRU00357"/>
    </source>
</evidence>
<proteinExistence type="inferred from homology"/>
<dbReference type="GO" id="GO:0008270">
    <property type="term" value="F:zinc ion binding"/>
    <property type="evidence" value="ECO:0007669"/>
    <property type="project" value="UniProtKB-KW"/>
</dbReference>
<dbReference type="AlphaFoldDB" id="A0A843XN76"/>
<dbReference type="PANTHER" id="PTHR31717">
    <property type="entry name" value="ZINC FINGER PROTEIN CONSTANS-LIKE 10"/>
    <property type="match status" value="1"/>
</dbReference>
<evidence type="ECO:0000256" key="5">
    <source>
        <dbReference type="ARBA" id="ARBA00022771"/>
    </source>
</evidence>
<dbReference type="CDD" id="cd19821">
    <property type="entry name" value="Bbox1_BBX-like"/>
    <property type="match status" value="1"/>
</dbReference>
<dbReference type="GO" id="GO:0006355">
    <property type="term" value="P:regulation of DNA-templated transcription"/>
    <property type="evidence" value="ECO:0007669"/>
    <property type="project" value="UniProtKB-ARBA"/>
</dbReference>
<evidence type="ECO:0000256" key="1">
    <source>
        <dbReference type="ARBA" id="ARBA00004123"/>
    </source>
</evidence>